<reference evidence="1" key="1">
    <citation type="journal article" date="2023" name="Mol. Biol. Evol.">
        <title>Third-Generation Sequencing Reveals the Adaptive Role of the Epigenome in Three Deep-Sea Polychaetes.</title>
        <authorList>
            <person name="Perez M."/>
            <person name="Aroh O."/>
            <person name="Sun Y."/>
            <person name="Lan Y."/>
            <person name="Juniper S.K."/>
            <person name="Young C.R."/>
            <person name="Angers B."/>
            <person name="Qian P.Y."/>
        </authorList>
    </citation>
    <scope>NUCLEOTIDE SEQUENCE</scope>
    <source>
        <strain evidence="1">P08H-3</strain>
    </source>
</reference>
<organism evidence="1 2">
    <name type="scientific">Paralvinella palmiformis</name>
    <dbReference type="NCBI Taxonomy" id="53620"/>
    <lineage>
        <taxon>Eukaryota</taxon>
        <taxon>Metazoa</taxon>
        <taxon>Spiralia</taxon>
        <taxon>Lophotrochozoa</taxon>
        <taxon>Annelida</taxon>
        <taxon>Polychaeta</taxon>
        <taxon>Sedentaria</taxon>
        <taxon>Canalipalpata</taxon>
        <taxon>Terebellida</taxon>
        <taxon>Terebelliformia</taxon>
        <taxon>Alvinellidae</taxon>
        <taxon>Paralvinella</taxon>
    </lineage>
</organism>
<protein>
    <submittedName>
        <fullName evidence="1">Uncharacterized protein</fullName>
    </submittedName>
</protein>
<keyword evidence="2" id="KW-1185">Reference proteome</keyword>
<name>A0AAD9NH16_9ANNE</name>
<accession>A0AAD9NH16</accession>
<dbReference type="AlphaFoldDB" id="A0AAD9NH16"/>
<dbReference type="EMBL" id="JAODUP010000018">
    <property type="protein sequence ID" value="KAK2168293.1"/>
    <property type="molecule type" value="Genomic_DNA"/>
</dbReference>
<dbReference type="Proteomes" id="UP001208570">
    <property type="component" value="Unassembled WGS sequence"/>
</dbReference>
<sequence length="76" mass="8019">MKLPPPTTIHRQCQVNNGFGDGGTSWQPGAWPTTLNTTDVDTVGHSFIRLSSPGVMACLLSSPRLADLRNEGGAPS</sequence>
<evidence type="ECO:0000313" key="2">
    <source>
        <dbReference type="Proteomes" id="UP001208570"/>
    </source>
</evidence>
<proteinExistence type="predicted"/>
<gene>
    <name evidence="1" type="ORF">LSH36_18g03061</name>
</gene>
<comment type="caution">
    <text evidence="1">The sequence shown here is derived from an EMBL/GenBank/DDBJ whole genome shotgun (WGS) entry which is preliminary data.</text>
</comment>
<evidence type="ECO:0000313" key="1">
    <source>
        <dbReference type="EMBL" id="KAK2168293.1"/>
    </source>
</evidence>